<comment type="caution">
    <text evidence="2">The sequence shown here is derived from an EMBL/GenBank/DDBJ whole genome shotgun (WGS) entry which is preliminary data.</text>
</comment>
<evidence type="ECO:0000313" key="2">
    <source>
        <dbReference type="EMBL" id="KUK79108.1"/>
    </source>
</evidence>
<keyword evidence="1" id="KW-1133">Transmembrane helix</keyword>
<keyword evidence="1" id="KW-0812">Transmembrane</keyword>
<accession>A0A101HLW7</accession>
<evidence type="ECO:0000313" key="3">
    <source>
        <dbReference type="Proteomes" id="UP000054092"/>
    </source>
</evidence>
<dbReference type="PANTHER" id="PTHR28008:SF1">
    <property type="entry name" value="DOMAIN PROTEIN, PUTATIVE (AFU_ORTHOLOGUE AFUA_3G10980)-RELATED"/>
    <property type="match status" value="1"/>
</dbReference>
<organism evidence="2 3">
    <name type="scientific">Mesotoga prima</name>
    <dbReference type="NCBI Taxonomy" id="1184387"/>
    <lineage>
        <taxon>Bacteria</taxon>
        <taxon>Thermotogati</taxon>
        <taxon>Thermotogota</taxon>
        <taxon>Thermotogae</taxon>
        <taxon>Kosmotogales</taxon>
        <taxon>Kosmotogaceae</taxon>
        <taxon>Mesotoga</taxon>
    </lineage>
</organism>
<dbReference type="PANTHER" id="PTHR28008">
    <property type="entry name" value="DOMAIN PROTEIN, PUTATIVE (AFU_ORTHOLOGUE AFUA_3G10980)-RELATED"/>
    <property type="match status" value="1"/>
</dbReference>
<sequence>MSLTFMFVTSIILVMKKIIPAILSITYVIATVYFYLRPGVQTFVVGSDKFLHFVGFFSGGVLLILISRIGASRLNRLALGFFLVIGPLVLESLQIISPYRQFDTLDILFNYLGWIVPATVFSIVERCMVLLKNRDSH</sequence>
<reference evidence="3" key="1">
    <citation type="journal article" date="2015" name="MBio">
        <title>Genome-Resolved Metagenomic Analysis Reveals Roles for Candidate Phyla and Other Microbial Community Members in Biogeochemical Transformations in Oil Reservoirs.</title>
        <authorList>
            <person name="Hu P."/>
            <person name="Tom L."/>
            <person name="Singh A."/>
            <person name="Thomas B.C."/>
            <person name="Baker B.J."/>
            <person name="Piceno Y.M."/>
            <person name="Andersen G.L."/>
            <person name="Banfield J.F."/>
        </authorList>
    </citation>
    <scope>NUCLEOTIDE SEQUENCE [LARGE SCALE GENOMIC DNA]</scope>
</reference>
<evidence type="ECO:0000256" key="1">
    <source>
        <dbReference type="SAM" id="Phobius"/>
    </source>
</evidence>
<name>A0A101HLW7_9BACT</name>
<protein>
    <submittedName>
        <fullName evidence="2">VanZ like family protein</fullName>
    </submittedName>
</protein>
<feature type="transmembrane region" description="Helical" evidence="1">
    <location>
        <begin position="7"/>
        <end position="30"/>
    </location>
</feature>
<gene>
    <name evidence="2" type="ORF">XD94_1492</name>
</gene>
<dbReference type="AlphaFoldDB" id="A0A101HLW7"/>
<proteinExistence type="predicted"/>
<feature type="transmembrane region" description="Helical" evidence="1">
    <location>
        <begin position="108"/>
        <end position="131"/>
    </location>
</feature>
<dbReference type="PATRIC" id="fig|1184387.3.peg.1973"/>
<dbReference type="Proteomes" id="UP000054092">
    <property type="component" value="Unassembled WGS sequence"/>
</dbReference>
<feature type="transmembrane region" description="Helical" evidence="1">
    <location>
        <begin position="50"/>
        <end position="70"/>
    </location>
</feature>
<dbReference type="EMBL" id="LGGP01000297">
    <property type="protein sequence ID" value="KUK79108.1"/>
    <property type="molecule type" value="Genomic_DNA"/>
</dbReference>
<keyword evidence="1" id="KW-0472">Membrane</keyword>
<feature type="transmembrane region" description="Helical" evidence="1">
    <location>
        <begin position="77"/>
        <end position="96"/>
    </location>
</feature>